<reference evidence="3" key="1">
    <citation type="submission" date="2017-02" db="UniProtKB">
        <authorList>
            <consortium name="WormBaseParasite"/>
        </authorList>
    </citation>
    <scope>IDENTIFICATION</scope>
</reference>
<name>A0A0R3WST3_HYDTA</name>
<protein>
    <submittedName>
        <fullName evidence="1 3">Uncharacterized protein</fullName>
    </submittedName>
</protein>
<dbReference type="Proteomes" id="UP000274429">
    <property type="component" value="Unassembled WGS sequence"/>
</dbReference>
<proteinExistence type="predicted"/>
<dbReference type="EMBL" id="UYWX01003091">
    <property type="protein sequence ID" value="VDM23440.1"/>
    <property type="molecule type" value="Genomic_DNA"/>
</dbReference>
<dbReference type="STRING" id="6205.A0A0R3WST3"/>
<evidence type="ECO:0000313" key="3">
    <source>
        <dbReference type="WBParaSite" id="TTAC_0000382301-mRNA-1"/>
    </source>
</evidence>
<reference evidence="1 2" key="2">
    <citation type="submission" date="2018-11" db="EMBL/GenBank/DDBJ databases">
        <authorList>
            <consortium name="Pathogen Informatics"/>
        </authorList>
    </citation>
    <scope>NUCLEOTIDE SEQUENCE [LARGE SCALE GENOMIC DNA]</scope>
</reference>
<sequence>MTFTVPEDVVYVNVCRKANGSRCHLLQGVDRYLPQIPEKDSTLLACAYFQVNKVKISLLYIGSCDFVFNERLSCGIQDFADTPKWLEVSKQLDDANVPTLSSLRDLYKAKLLRFALSAKWDPEFIEASGTGIFDEGLSAFGEVFTPALPETAWTQMRKHLNNSAVSFRNKLGNELYN</sequence>
<evidence type="ECO:0000313" key="1">
    <source>
        <dbReference type="EMBL" id="VDM23440.1"/>
    </source>
</evidence>
<dbReference type="AlphaFoldDB" id="A0A0R3WST3"/>
<evidence type="ECO:0000313" key="2">
    <source>
        <dbReference type="Proteomes" id="UP000274429"/>
    </source>
</evidence>
<keyword evidence="2" id="KW-1185">Reference proteome</keyword>
<dbReference type="WBParaSite" id="TTAC_0000382301-mRNA-1">
    <property type="protein sequence ID" value="TTAC_0000382301-mRNA-1"/>
    <property type="gene ID" value="TTAC_0000382301"/>
</dbReference>
<gene>
    <name evidence="1" type="ORF">TTAC_LOCUS3808</name>
</gene>
<organism evidence="3">
    <name type="scientific">Hydatigena taeniaeformis</name>
    <name type="common">Feline tapeworm</name>
    <name type="synonym">Taenia taeniaeformis</name>
    <dbReference type="NCBI Taxonomy" id="6205"/>
    <lineage>
        <taxon>Eukaryota</taxon>
        <taxon>Metazoa</taxon>
        <taxon>Spiralia</taxon>
        <taxon>Lophotrochozoa</taxon>
        <taxon>Platyhelminthes</taxon>
        <taxon>Cestoda</taxon>
        <taxon>Eucestoda</taxon>
        <taxon>Cyclophyllidea</taxon>
        <taxon>Taeniidae</taxon>
        <taxon>Hydatigera</taxon>
    </lineage>
</organism>
<accession>A0A0R3WST3</accession>